<dbReference type="EMBL" id="BORS01000011">
    <property type="protein sequence ID" value="GIO43535.1"/>
    <property type="molecule type" value="Genomic_DNA"/>
</dbReference>
<gene>
    <name evidence="2" type="ORF">J41TS4_32930</name>
</gene>
<proteinExistence type="predicted"/>
<keyword evidence="1" id="KW-0472">Membrane</keyword>
<dbReference type="Proteomes" id="UP000678895">
    <property type="component" value="Unassembled WGS sequence"/>
</dbReference>
<protein>
    <submittedName>
        <fullName evidence="2">Uncharacterized protein</fullName>
    </submittedName>
</protein>
<dbReference type="AlphaFoldDB" id="A0A919Y757"/>
<keyword evidence="1" id="KW-1133">Transmembrane helix</keyword>
<feature type="transmembrane region" description="Helical" evidence="1">
    <location>
        <begin position="72"/>
        <end position="91"/>
    </location>
</feature>
<evidence type="ECO:0000313" key="2">
    <source>
        <dbReference type="EMBL" id="GIO43535.1"/>
    </source>
</evidence>
<keyword evidence="1" id="KW-0812">Transmembrane</keyword>
<evidence type="ECO:0000313" key="3">
    <source>
        <dbReference type="Proteomes" id="UP000678895"/>
    </source>
</evidence>
<keyword evidence="3" id="KW-1185">Reference proteome</keyword>
<comment type="caution">
    <text evidence="2">The sequence shown here is derived from an EMBL/GenBank/DDBJ whole genome shotgun (WGS) entry which is preliminary data.</text>
</comment>
<name>A0A919Y757_9BACL</name>
<dbReference type="RefSeq" id="WP_301628717.1">
    <property type="nucleotide sequence ID" value="NZ_BORS01000011.1"/>
</dbReference>
<organism evidence="2 3">
    <name type="scientific">Paenibacillus apis</name>
    <dbReference type="NCBI Taxonomy" id="1792174"/>
    <lineage>
        <taxon>Bacteria</taxon>
        <taxon>Bacillati</taxon>
        <taxon>Bacillota</taxon>
        <taxon>Bacilli</taxon>
        <taxon>Bacillales</taxon>
        <taxon>Paenibacillaceae</taxon>
        <taxon>Paenibacillus</taxon>
    </lineage>
</organism>
<sequence>MALILDAFTTTANTVVTADTGAPPGSLPTPAIVVPKDPEMPFINGNGTYIFSPFDGPGSTVTFVSTYSIPAGLLPVFTVGLPITAFFAYAADETATSTVTLEAINLLGIVVLTVPLITGLSNGGNKQNVAIGSGDTLLLATLGPLGSVQFTVTTTVTAPTVAPYPFGAAGEYLGELRVHSLAVV</sequence>
<reference evidence="2" key="1">
    <citation type="submission" date="2021-03" db="EMBL/GenBank/DDBJ databases">
        <title>Antimicrobial resistance genes in bacteria isolated from Japanese honey, and their potential for conferring macrolide and lincosamide resistance in the American foulbrood pathogen Paenibacillus larvae.</title>
        <authorList>
            <person name="Okamoto M."/>
            <person name="Kumagai M."/>
            <person name="Kanamori H."/>
            <person name="Takamatsu D."/>
        </authorList>
    </citation>
    <scope>NUCLEOTIDE SEQUENCE</scope>
    <source>
        <strain evidence="2">J41TS4</strain>
    </source>
</reference>
<evidence type="ECO:0000256" key="1">
    <source>
        <dbReference type="SAM" id="Phobius"/>
    </source>
</evidence>
<feature type="transmembrane region" description="Helical" evidence="1">
    <location>
        <begin position="103"/>
        <end position="120"/>
    </location>
</feature>
<accession>A0A919Y757</accession>